<evidence type="ECO:0000256" key="1">
    <source>
        <dbReference type="ARBA" id="ARBA00022679"/>
    </source>
</evidence>
<feature type="domain" description="Carbohydrate kinase PfkB" evidence="3">
    <location>
        <begin position="2"/>
        <end position="314"/>
    </location>
</feature>
<dbReference type="PANTHER" id="PTHR42774">
    <property type="entry name" value="PHOSPHOTRANSFERASE SYSTEM TRANSPORT PROTEIN"/>
    <property type="match status" value="1"/>
</dbReference>
<accession>A0A9W9T7J8</accession>
<organism evidence="4 5">
    <name type="scientific">Penicillium cinerascens</name>
    <dbReference type="NCBI Taxonomy" id="70096"/>
    <lineage>
        <taxon>Eukaryota</taxon>
        <taxon>Fungi</taxon>
        <taxon>Dikarya</taxon>
        <taxon>Ascomycota</taxon>
        <taxon>Pezizomycotina</taxon>
        <taxon>Eurotiomycetes</taxon>
        <taxon>Eurotiomycetidae</taxon>
        <taxon>Eurotiales</taxon>
        <taxon>Aspergillaceae</taxon>
        <taxon>Penicillium</taxon>
    </lineage>
</organism>
<dbReference type="OrthoDB" id="204058at2759"/>
<reference evidence="4" key="1">
    <citation type="submission" date="2022-12" db="EMBL/GenBank/DDBJ databases">
        <authorList>
            <person name="Petersen C."/>
        </authorList>
    </citation>
    <scope>NUCLEOTIDE SEQUENCE</scope>
    <source>
        <strain evidence="4">IBT 15544</strain>
    </source>
</reference>
<dbReference type="InterPro" id="IPR052562">
    <property type="entry name" value="Ketohexokinase-related"/>
</dbReference>
<comment type="caution">
    <text evidence="4">The sequence shown here is derived from an EMBL/GenBank/DDBJ whole genome shotgun (WGS) entry which is preliminary data.</text>
</comment>
<evidence type="ECO:0000313" key="5">
    <source>
        <dbReference type="Proteomes" id="UP001150904"/>
    </source>
</evidence>
<dbReference type="PANTHER" id="PTHR42774:SF3">
    <property type="entry name" value="KETOHEXOKINASE"/>
    <property type="match status" value="1"/>
</dbReference>
<dbReference type="Gene3D" id="3.40.1190.20">
    <property type="match status" value="1"/>
</dbReference>
<dbReference type="InterPro" id="IPR011611">
    <property type="entry name" value="PfkB_dom"/>
</dbReference>
<keyword evidence="1" id="KW-0808">Transferase</keyword>
<name>A0A9W9T7J8_9EURO</name>
<dbReference type="AlphaFoldDB" id="A0A9W9T7J8"/>
<evidence type="ECO:0000259" key="3">
    <source>
        <dbReference type="Pfam" id="PF00294"/>
    </source>
</evidence>
<dbReference type="GeneID" id="83177514"/>
<dbReference type="GO" id="GO:0016301">
    <property type="term" value="F:kinase activity"/>
    <property type="evidence" value="ECO:0007669"/>
    <property type="project" value="UniProtKB-KW"/>
</dbReference>
<sequence length="326" mass="36107">MSVVAVGACYLDTILTTSYYPAEDEKLRASSIVRRRGGNCPNTLEVLQQLVAHPSTEKKLSMNLVTILPAKESLVSQQIRSVFEPHVRLDHCIYREEFQEPASSYIIKSQSTGSRTIVNYNELPEMTVEEFTQIADKLGPQATWFHFEGRVPDVTLGCIQYLRKQFPSVRVSIEAEKPGRPGLQELADAADVVFISKSWAVRTAYPNKRIDYPGGSPASRISDHWLTNLEFRSLVCCTWGAKGAGVYDGRSMGDIAVIPAYKKPHSEVVDPIGAGDTFIAGMLYALNCRDKIWSIAESVEFSTRVAGMKVFQEGFSGLDQVLSSLS</sequence>
<dbReference type="Pfam" id="PF00294">
    <property type="entry name" value="PfkB"/>
    <property type="match status" value="1"/>
</dbReference>
<dbReference type="RefSeq" id="XP_058309675.1">
    <property type="nucleotide sequence ID" value="XM_058450213.1"/>
</dbReference>
<evidence type="ECO:0000313" key="4">
    <source>
        <dbReference type="EMBL" id="KAJ5211505.1"/>
    </source>
</evidence>
<dbReference type="SUPFAM" id="SSF53613">
    <property type="entry name" value="Ribokinase-like"/>
    <property type="match status" value="1"/>
</dbReference>
<dbReference type="Proteomes" id="UP001150904">
    <property type="component" value="Unassembled WGS sequence"/>
</dbReference>
<reference evidence="4" key="2">
    <citation type="journal article" date="2023" name="IMA Fungus">
        <title>Comparative genomic study of the Penicillium genus elucidates a diverse pangenome and 15 lateral gene transfer events.</title>
        <authorList>
            <person name="Petersen C."/>
            <person name="Sorensen T."/>
            <person name="Nielsen M.R."/>
            <person name="Sondergaard T.E."/>
            <person name="Sorensen J.L."/>
            <person name="Fitzpatrick D.A."/>
            <person name="Frisvad J.C."/>
            <person name="Nielsen K.L."/>
        </authorList>
    </citation>
    <scope>NUCLEOTIDE SEQUENCE</scope>
    <source>
        <strain evidence="4">IBT 15544</strain>
    </source>
</reference>
<dbReference type="InterPro" id="IPR029056">
    <property type="entry name" value="Ribokinase-like"/>
</dbReference>
<evidence type="ECO:0000256" key="2">
    <source>
        <dbReference type="ARBA" id="ARBA00022777"/>
    </source>
</evidence>
<keyword evidence="5" id="KW-1185">Reference proteome</keyword>
<keyword evidence="2 4" id="KW-0418">Kinase</keyword>
<dbReference type="PROSITE" id="PS00584">
    <property type="entry name" value="PFKB_KINASES_2"/>
    <property type="match status" value="1"/>
</dbReference>
<protein>
    <submittedName>
        <fullName evidence="4">PfkB family kinase</fullName>
    </submittedName>
</protein>
<dbReference type="EMBL" id="JAPQKR010000008">
    <property type="protein sequence ID" value="KAJ5211505.1"/>
    <property type="molecule type" value="Genomic_DNA"/>
</dbReference>
<proteinExistence type="predicted"/>
<gene>
    <name evidence="4" type="ORF">N7498_003151</name>
</gene>
<dbReference type="InterPro" id="IPR002173">
    <property type="entry name" value="Carboh/pur_kinase_PfkB_CS"/>
</dbReference>